<dbReference type="FunFam" id="1.10.287.950:FF:000001">
    <property type="entry name" value="Methyl-accepting chemotaxis sensory transducer"/>
    <property type="match status" value="1"/>
</dbReference>
<dbReference type="InterPro" id="IPR004089">
    <property type="entry name" value="MCPsignal_dom"/>
</dbReference>
<feature type="transmembrane region" description="Helical" evidence="5">
    <location>
        <begin position="12"/>
        <end position="32"/>
    </location>
</feature>
<dbReference type="PROSITE" id="PS50885">
    <property type="entry name" value="HAMP"/>
    <property type="match status" value="1"/>
</dbReference>
<comment type="subcellular location">
    <subcellularLocation>
        <location evidence="1">Membrane</location>
    </subcellularLocation>
</comment>
<dbReference type="SUPFAM" id="SSF58104">
    <property type="entry name" value="Methyl-accepting chemotaxis protein (MCP) signaling domain"/>
    <property type="match status" value="1"/>
</dbReference>
<accession>A0A4S8P808</accession>
<evidence type="ECO:0000259" key="7">
    <source>
        <dbReference type="PROSITE" id="PS50885"/>
    </source>
</evidence>
<dbReference type="Pfam" id="PF00015">
    <property type="entry name" value="MCPsignal"/>
    <property type="match status" value="1"/>
</dbReference>
<feature type="domain" description="HAMP" evidence="7">
    <location>
        <begin position="223"/>
        <end position="269"/>
    </location>
</feature>
<dbReference type="InterPro" id="IPR051310">
    <property type="entry name" value="MCP_chemotaxis"/>
</dbReference>
<comment type="caution">
    <text evidence="8">The sequence shown here is derived from an EMBL/GenBank/DDBJ whole genome shotgun (WGS) entry which is preliminary data.</text>
</comment>
<dbReference type="OrthoDB" id="3289104at2"/>
<dbReference type="AlphaFoldDB" id="A0A4S8P808"/>
<feature type="transmembrane region" description="Helical" evidence="5">
    <location>
        <begin position="39"/>
        <end position="57"/>
    </location>
</feature>
<evidence type="ECO:0000256" key="5">
    <source>
        <dbReference type="SAM" id="Phobius"/>
    </source>
</evidence>
<dbReference type="Gene3D" id="1.10.287.950">
    <property type="entry name" value="Methyl-accepting chemotaxis protein"/>
    <property type="match status" value="1"/>
</dbReference>
<dbReference type="PRINTS" id="PR00260">
    <property type="entry name" value="CHEMTRNSDUCR"/>
</dbReference>
<dbReference type="RefSeq" id="WP_136597501.1">
    <property type="nucleotide sequence ID" value="NZ_STGV01000001.1"/>
</dbReference>
<dbReference type="PANTHER" id="PTHR43531">
    <property type="entry name" value="PROTEIN ICFG"/>
    <property type="match status" value="1"/>
</dbReference>
<dbReference type="SMART" id="SM00283">
    <property type="entry name" value="MA"/>
    <property type="match status" value="1"/>
</dbReference>
<dbReference type="InterPro" id="IPR004090">
    <property type="entry name" value="Chemotax_Me-accpt_rcpt"/>
</dbReference>
<feature type="transmembrane region" description="Helical" evidence="5">
    <location>
        <begin position="63"/>
        <end position="84"/>
    </location>
</feature>
<feature type="transmembrane region" description="Helical" evidence="5">
    <location>
        <begin position="114"/>
        <end position="136"/>
    </location>
</feature>
<evidence type="ECO:0000313" key="8">
    <source>
        <dbReference type="EMBL" id="THV25665.1"/>
    </source>
</evidence>
<dbReference type="InterPro" id="IPR003660">
    <property type="entry name" value="HAMP_dom"/>
</dbReference>
<evidence type="ECO:0000256" key="3">
    <source>
        <dbReference type="ARBA" id="ARBA00029447"/>
    </source>
</evidence>
<dbReference type="Proteomes" id="UP000308828">
    <property type="component" value="Unassembled WGS sequence"/>
</dbReference>
<reference evidence="8 9" key="1">
    <citation type="submission" date="2019-04" db="EMBL/GenBank/DDBJ databases">
        <title>Genome sequence of strain shin9-1.</title>
        <authorList>
            <person name="Gao J."/>
            <person name="Sun J."/>
        </authorList>
    </citation>
    <scope>NUCLEOTIDE SEQUENCE [LARGE SCALE GENOMIC DNA]</scope>
    <source>
        <strain evidence="9">shin9-1</strain>
    </source>
</reference>
<dbReference type="PROSITE" id="PS50111">
    <property type="entry name" value="CHEMOTAXIS_TRANSDUC_2"/>
    <property type="match status" value="1"/>
</dbReference>
<dbReference type="GO" id="GO:0016020">
    <property type="term" value="C:membrane"/>
    <property type="evidence" value="ECO:0007669"/>
    <property type="project" value="UniProtKB-SubCell"/>
</dbReference>
<proteinExistence type="inferred from homology"/>
<keyword evidence="5" id="KW-0472">Membrane</keyword>
<keyword evidence="4" id="KW-0807">Transducer</keyword>
<dbReference type="GO" id="GO:0006935">
    <property type="term" value="P:chemotaxis"/>
    <property type="evidence" value="ECO:0007669"/>
    <property type="project" value="UniProtKB-KW"/>
</dbReference>
<sequence>MQALSRLRTLAGTGIVALLWVNLVLIAARLWLRDEGADMVALLAAALVAGLATLLWVKDKTGPTTRIVTSIAQAAMVAILVFSFEGSSLQIDAHMYFFATLAICAAWIDWRAIVGYAAFVAIHHTAFYFAMPLAVFPGESHFDRVVLHAVVLVLQSAALIALAHSVVTAFIASEQAVNQAVAAERETRDMAEQVHAADIAAAQERDKRAEEKARAAEASQMVIEQLDAALSRLAAGDLSCRIEAVFPGVMDALRVSFNASIENLERVFGQVRGAVHVVSNGSSQITAANQDLSTRTERQAASVEETASALSTIMQTVRDTASIAEKVGKLVDHARQGAERSGGIVTDAVEAMSRIEASSQEINQIISVIDEIAFQTNLLALNAGVEAARAGEAGKGFAVVAQEVRELAQRSAQAAKEIKHLINSSAAQVQHGVALVDQAGDALRTIADEVNSISSEVSKIVAGAREQSTGLSEIDAALGTIDRSTQQNAAMVEESSAAATQLSGEAQRLDDLMAKFNFSASRQVLARVA</sequence>
<dbReference type="PANTHER" id="PTHR43531:SF11">
    <property type="entry name" value="METHYL-ACCEPTING CHEMOTAXIS PROTEIN 3"/>
    <property type="match status" value="1"/>
</dbReference>
<keyword evidence="9" id="KW-1185">Reference proteome</keyword>
<keyword evidence="2" id="KW-0145">Chemotaxis</keyword>
<dbReference type="GO" id="GO:0007165">
    <property type="term" value="P:signal transduction"/>
    <property type="evidence" value="ECO:0007669"/>
    <property type="project" value="UniProtKB-KW"/>
</dbReference>
<feature type="transmembrane region" description="Helical" evidence="5">
    <location>
        <begin position="145"/>
        <end position="172"/>
    </location>
</feature>
<evidence type="ECO:0000256" key="2">
    <source>
        <dbReference type="ARBA" id="ARBA00022500"/>
    </source>
</evidence>
<dbReference type="GO" id="GO:0004888">
    <property type="term" value="F:transmembrane signaling receptor activity"/>
    <property type="evidence" value="ECO:0007669"/>
    <property type="project" value="InterPro"/>
</dbReference>
<comment type="similarity">
    <text evidence="3">Belongs to the methyl-accepting chemotaxis (MCP) protein family.</text>
</comment>
<dbReference type="CDD" id="cd11386">
    <property type="entry name" value="MCP_signal"/>
    <property type="match status" value="1"/>
</dbReference>
<protein>
    <submittedName>
        <fullName evidence="8">Methyl-accepting chemotaxis protein</fullName>
    </submittedName>
</protein>
<keyword evidence="5" id="KW-1133">Transmembrane helix</keyword>
<evidence type="ECO:0000259" key="6">
    <source>
        <dbReference type="PROSITE" id="PS50111"/>
    </source>
</evidence>
<keyword evidence="5" id="KW-0812">Transmembrane</keyword>
<name>A0A4S8P808_9HYPH</name>
<evidence type="ECO:0000256" key="4">
    <source>
        <dbReference type="PROSITE-ProRule" id="PRU00284"/>
    </source>
</evidence>
<evidence type="ECO:0000313" key="9">
    <source>
        <dbReference type="Proteomes" id="UP000308828"/>
    </source>
</evidence>
<dbReference type="EMBL" id="STGV01000001">
    <property type="protein sequence ID" value="THV25665.1"/>
    <property type="molecule type" value="Genomic_DNA"/>
</dbReference>
<organism evidence="8 9">
    <name type="scientific">Peteryoungia ipomoeae</name>
    <dbReference type="NCBI Taxonomy" id="1210932"/>
    <lineage>
        <taxon>Bacteria</taxon>
        <taxon>Pseudomonadati</taxon>
        <taxon>Pseudomonadota</taxon>
        <taxon>Alphaproteobacteria</taxon>
        <taxon>Hyphomicrobiales</taxon>
        <taxon>Rhizobiaceae</taxon>
        <taxon>Peteryoungia</taxon>
    </lineage>
</organism>
<gene>
    <name evidence="8" type="ORF">FAA97_05630</name>
</gene>
<feature type="domain" description="Methyl-accepting transducer" evidence="6">
    <location>
        <begin position="274"/>
        <end position="503"/>
    </location>
</feature>
<evidence type="ECO:0000256" key="1">
    <source>
        <dbReference type="ARBA" id="ARBA00004370"/>
    </source>
</evidence>